<name>A0A7M5X8U2_9CNID</name>
<feature type="transmembrane region" description="Helical" evidence="8">
    <location>
        <begin position="449"/>
        <end position="472"/>
    </location>
</feature>
<dbReference type="Proteomes" id="UP000594262">
    <property type="component" value="Unplaced"/>
</dbReference>
<evidence type="ECO:0000256" key="8">
    <source>
        <dbReference type="SAM" id="Phobius"/>
    </source>
</evidence>
<evidence type="ECO:0000256" key="3">
    <source>
        <dbReference type="ARBA" id="ARBA00022448"/>
    </source>
</evidence>
<dbReference type="PROSITE" id="PS50850">
    <property type="entry name" value="MFS"/>
    <property type="match status" value="1"/>
</dbReference>
<accession>A0A7M5X8U2</accession>
<feature type="transmembrane region" description="Helical" evidence="8">
    <location>
        <begin position="51"/>
        <end position="76"/>
    </location>
</feature>
<dbReference type="PANTHER" id="PTHR23511">
    <property type="entry name" value="SYNAPTIC VESICLE GLYCOPROTEIN 2"/>
    <property type="match status" value="1"/>
</dbReference>
<feature type="compositionally biased region" description="Low complexity" evidence="7">
    <location>
        <begin position="482"/>
        <end position="495"/>
    </location>
</feature>
<evidence type="ECO:0000256" key="1">
    <source>
        <dbReference type="ARBA" id="ARBA00004141"/>
    </source>
</evidence>
<dbReference type="EnsemblMetazoa" id="CLYHEMT019576.1">
    <property type="protein sequence ID" value="CLYHEMP019576.1"/>
    <property type="gene ID" value="CLYHEMG019576"/>
</dbReference>
<dbReference type="GeneID" id="136806292"/>
<keyword evidence="5 8" id="KW-1133">Transmembrane helix</keyword>
<feature type="transmembrane region" description="Helical" evidence="8">
    <location>
        <begin position="142"/>
        <end position="162"/>
    </location>
</feature>
<keyword evidence="3" id="KW-0813">Transport</keyword>
<keyword evidence="6 8" id="KW-0472">Membrane</keyword>
<dbReference type="InterPro" id="IPR036259">
    <property type="entry name" value="MFS_trans_sf"/>
</dbReference>
<dbReference type="Gene3D" id="1.20.1250.20">
    <property type="entry name" value="MFS general substrate transporter like domains"/>
    <property type="match status" value="1"/>
</dbReference>
<reference evidence="10" key="1">
    <citation type="submission" date="2021-01" db="UniProtKB">
        <authorList>
            <consortium name="EnsemblMetazoa"/>
        </authorList>
    </citation>
    <scope>IDENTIFICATION</scope>
</reference>
<evidence type="ECO:0000256" key="6">
    <source>
        <dbReference type="ARBA" id="ARBA00023136"/>
    </source>
</evidence>
<comment type="subcellular location">
    <subcellularLocation>
        <location evidence="1">Membrane</location>
        <topology evidence="1">Multi-pass membrane protein</topology>
    </subcellularLocation>
</comment>
<dbReference type="PANTHER" id="PTHR23511:SF5">
    <property type="entry name" value="MAJOR FACILITATOR-TYPE TRANSPORTER HXNZ-RELATED"/>
    <property type="match status" value="1"/>
</dbReference>
<dbReference type="AlphaFoldDB" id="A0A7M5X8U2"/>
<feature type="transmembrane region" description="Helical" evidence="8">
    <location>
        <begin position="117"/>
        <end position="136"/>
    </location>
</feature>
<keyword evidence="4 8" id="KW-0812">Transmembrane</keyword>
<evidence type="ECO:0000256" key="4">
    <source>
        <dbReference type="ARBA" id="ARBA00022692"/>
    </source>
</evidence>
<evidence type="ECO:0000259" key="9">
    <source>
        <dbReference type="PROSITE" id="PS50850"/>
    </source>
</evidence>
<dbReference type="Pfam" id="PF00083">
    <property type="entry name" value="Sugar_tr"/>
    <property type="match status" value="1"/>
</dbReference>
<dbReference type="InterPro" id="IPR020846">
    <property type="entry name" value="MFS_dom"/>
</dbReference>
<feature type="transmembrane region" description="Helical" evidence="8">
    <location>
        <begin position="340"/>
        <end position="360"/>
    </location>
</feature>
<dbReference type="GO" id="GO:0022857">
    <property type="term" value="F:transmembrane transporter activity"/>
    <property type="evidence" value="ECO:0007669"/>
    <property type="project" value="InterPro"/>
</dbReference>
<proteinExistence type="inferred from homology"/>
<feature type="transmembrane region" description="Helical" evidence="8">
    <location>
        <begin position="367"/>
        <end position="383"/>
    </location>
</feature>
<feature type="compositionally biased region" description="Polar residues" evidence="7">
    <location>
        <begin position="10"/>
        <end position="24"/>
    </location>
</feature>
<feature type="transmembrane region" description="Helical" evidence="8">
    <location>
        <begin position="279"/>
        <end position="300"/>
    </location>
</feature>
<dbReference type="InterPro" id="IPR011701">
    <property type="entry name" value="MFS"/>
</dbReference>
<evidence type="ECO:0000256" key="7">
    <source>
        <dbReference type="SAM" id="MobiDB-lite"/>
    </source>
</evidence>
<dbReference type="RefSeq" id="XP_066918949.1">
    <property type="nucleotide sequence ID" value="XM_067062848.1"/>
</dbReference>
<dbReference type="InterPro" id="IPR005828">
    <property type="entry name" value="MFS_sugar_transport-like"/>
</dbReference>
<evidence type="ECO:0000256" key="2">
    <source>
        <dbReference type="ARBA" id="ARBA00008335"/>
    </source>
</evidence>
<evidence type="ECO:0000256" key="5">
    <source>
        <dbReference type="ARBA" id="ARBA00022989"/>
    </source>
</evidence>
<organism evidence="10 11">
    <name type="scientific">Clytia hemisphaerica</name>
    <dbReference type="NCBI Taxonomy" id="252671"/>
    <lineage>
        <taxon>Eukaryota</taxon>
        <taxon>Metazoa</taxon>
        <taxon>Cnidaria</taxon>
        <taxon>Hydrozoa</taxon>
        <taxon>Hydroidolina</taxon>
        <taxon>Leptothecata</taxon>
        <taxon>Obeliida</taxon>
        <taxon>Clytiidae</taxon>
        <taxon>Clytia</taxon>
    </lineage>
</organism>
<feature type="region of interest" description="Disordered" evidence="7">
    <location>
        <begin position="1"/>
        <end position="24"/>
    </location>
</feature>
<feature type="region of interest" description="Disordered" evidence="7">
    <location>
        <begin position="480"/>
        <end position="503"/>
    </location>
</feature>
<dbReference type="Pfam" id="PF07690">
    <property type="entry name" value="MFS_1"/>
    <property type="match status" value="1"/>
</dbReference>
<evidence type="ECO:0000313" key="11">
    <source>
        <dbReference type="Proteomes" id="UP000594262"/>
    </source>
</evidence>
<evidence type="ECO:0000313" key="10">
    <source>
        <dbReference type="EnsemblMetazoa" id="CLYHEMP019576.1"/>
    </source>
</evidence>
<feature type="transmembrane region" description="Helical" evidence="8">
    <location>
        <begin position="174"/>
        <end position="197"/>
    </location>
</feature>
<protein>
    <recommendedName>
        <fullName evidence="9">Major facilitator superfamily (MFS) profile domain-containing protein</fullName>
    </recommendedName>
</protein>
<feature type="domain" description="Major facilitator superfamily (MFS) profile" evidence="9">
    <location>
        <begin position="51"/>
        <end position="477"/>
    </location>
</feature>
<keyword evidence="11" id="KW-1185">Reference proteome</keyword>
<comment type="similarity">
    <text evidence="2">Belongs to the major facilitator superfamily.</text>
</comment>
<feature type="transmembrane region" description="Helical" evidence="8">
    <location>
        <begin position="203"/>
        <end position="223"/>
    </location>
</feature>
<dbReference type="OrthoDB" id="4139357at2759"/>
<dbReference type="SUPFAM" id="SSF103473">
    <property type="entry name" value="MFS general substrate transporter"/>
    <property type="match status" value="1"/>
</dbReference>
<dbReference type="GO" id="GO:0016020">
    <property type="term" value="C:membrane"/>
    <property type="evidence" value="ECO:0007669"/>
    <property type="project" value="UniProtKB-SubCell"/>
</dbReference>
<feature type="transmembrane region" description="Helical" evidence="8">
    <location>
        <begin position="88"/>
        <end position="108"/>
    </location>
</feature>
<sequence>MDDVDRTESNADQEASTPQQEQVEMTEIGEQTYTLDEAIEHIGFGIYHVKVIVIAGLSWMADAMEMMILSILSPILMCEWGLMNYEEALITTVVFLGQGFGSISWGFVSDMFGRKKGLYLSVCLVLFFGICSSQAPSYGWMLALRLLVGFGIGGVPQAVTIVTEVLPLSSRGRAIVILEFFWALGSVFAAAIAIGVIEHLKWRWYLVIITLPMFFFLFTGFWLPESPRYLMTVGKTDQVMKLLKKMAAENGKTLPEGTLMKQEINTRRGRPIDLFQPEWIRTTLLLFVIWFTSAFTYYGIVLLTTEMFQTEIDGCNPYNKHEKQALGGCHHLTNKDYTDFMLTTLAEFPGLLLAIFLIEYFGRKKTLAILFGSAAVSFCLLAICSGRTMSVIFVFAVRGFVTGSFQVAYVYTPEVLPTNVRAVGLGSCSTFARIGAMTTPFVAQVLIHVSFYLVVGVYATLISLCVVAALFLPIETKGKVLSDSTSTSSGRNSQTREGYQNFK</sequence>